<dbReference type="EMBL" id="MU006724">
    <property type="protein sequence ID" value="KAF2625649.1"/>
    <property type="molecule type" value="Genomic_DNA"/>
</dbReference>
<accession>A0ACB6RWX4</accession>
<name>A0ACB6RWX4_9PLEO</name>
<evidence type="ECO:0000313" key="2">
    <source>
        <dbReference type="Proteomes" id="UP000799754"/>
    </source>
</evidence>
<comment type="caution">
    <text evidence="1">The sequence shown here is derived from an EMBL/GenBank/DDBJ whole genome shotgun (WGS) entry which is preliminary data.</text>
</comment>
<gene>
    <name evidence="1" type="ORF">BU25DRAFT_412309</name>
</gene>
<protein>
    <submittedName>
        <fullName evidence="1">Uncharacterized protein</fullName>
    </submittedName>
</protein>
<dbReference type="Proteomes" id="UP000799754">
    <property type="component" value="Unassembled WGS sequence"/>
</dbReference>
<reference evidence="1" key="1">
    <citation type="journal article" date="2020" name="Stud. Mycol.">
        <title>101 Dothideomycetes genomes: a test case for predicting lifestyles and emergence of pathogens.</title>
        <authorList>
            <person name="Haridas S."/>
            <person name="Albert R."/>
            <person name="Binder M."/>
            <person name="Bloem J."/>
            <person name="Labutti K."/>
            <person name="Salamov A."/>
            <person name="Andreopoulos B."/>
            <person name="Baker S."/>
            <person name="Barry K."/>
            <person name="Bills G."/>
            <person name="Bluhm B."/>
            <person name="Cannon C."/>
            <person name="Castanera R."/>
            <person name="Culley D."/>
            <person name="Daum C."/>
            <person name="Ezra D."/>
            <person name="Gonzalez J."/>
            <person name="Henrissat B."/>
            <person name="Kuo A."/>
            <person name="Liang C."/>
            <person name="Lipzen A."/>
            <person name="Lutzoni F."/>
            <person name="Magnuson J."/>
            <person name="Mondo S."/>
            <person name="Nolan M."/>
            <person name="Ohm R."/>
            <person name="Pangilinan J."/>
            <person name="Park H.-J."/>
            <person name="Ramirez L."/>
            <person name="Alfaro M."/>
            <person name="Sun H."/>
            <person name="Tritt A."/>
            <person name="Yoshinaga Y."/>
            <person name="Zwiers L.-H."/>
            <person name="Turgeon B."/>
            <person name="Goodwin S."/>
            <person name="Spatafora J."/>
            <person name="Crous P."/>
            <person name="Grigoriev I."/>
        </authorList>
    </citation>
    <scope>NUCLEOTIDE SEQUENCE</scope>
    <source>
        <strain evidence="1">CBS 525.71</strain>
    </source>
</reference>
<keyword evidence="2" id="KW-1185">Reference proteome</keyword>
<proteinExistence type="predicted"/>
<evidence type="ECO:0000313" key="1">
    <source>
        <dbReference type="EMBL" id="KAF2625649.1"/>
    </source>
</evidence>
<organism evidence="1 2">
    <name type="scientific">Macroventuria anomochaeta</name>
    <dbReference type="NCBI Taxonomy" id="301207"/>
    <lineage>
        <taxon>Eukaryota</taxon>
        <taxon>Fungi</taxon>
        <taxon>Dikarya</taxon>
        <taxon>Ascomycota</taxon>
        <taxon>Pezizomycotina</taxon>
        <taxon>Dothideomycetes</taxon>
        <taxon>Pleosporomycetidae</taxon>
        <taxon>Pleosporales</taxon>
        <taxon>Pleosporineae</taxon>
        <taxon>Didymellaceae</taxon>
        <taxon>Macroventuria</taxon>
    </lineage>
</organism>
<sequence length="267" mass="29206">MSGLEVISSTAAISQLLGQAITIVQKIQDARAKVHGASARLVGYQSQLDNLLSTLQLVQDELELQTPSIEKQIRGIIILGKKLQRQLDAFAAQLAKSRTKQYMHTFISGDRDEKELENAMTRLDRAKADLAAVIVTTHVGLSGSMRAGFTAALAVVQRVDRNVQRVLGESLSIATQLEGRRLDEEGNGTVPLTADDVRALNLVDKVSWIDNEAFDEADMFNTDLVERQIHAPTERLYQGNKAHGRSTVLQGNADAKGIAAILQAKRR</sequence>